<gene>
    <name evidence="1" type="ORF">PanWU01x14_223540</name>
</gene>
<proteinExistence type="predicted"/>
<keyword evidence="2" id="KW-1185">Reference proteome</keyword>
<accession>A0A2P5BNL8</accession>
<dbReference type="AlphaFoldDB" id="A0A2P5BNL8"/>
<evidence type="ECO:0000313" key="2">
    <source>
        <dbReference type="Proteomes" id="UP000237105"/>
    </source>
</evidence>
<reference evidence="2" key="1">
    <citation type="submission" date="2016-06" db="EMBL/GenBank/DDBJ databases">
        <title>Parallel loss of symbiosis genes in relatives of nitrogen-fixing non-legume Parasponia.</title>
        <authorList>
            <person name="Van Velzen R."/>
            <person name="Holmer R."/>
            <person name="Bu F."/>
            <person name="Rutten L."/>
            <person name="Van Zeijl A."/>
            <person name="Liu W."/>
            <person name="Santuari L."/>
            <person name="Cao Q."/>
            <person name="Sharma T."/>
            <person name="Shen D."/>
            <person name="Roswanjaya Y."/>
            <person name="Wardhani T."/>
            <person name="Kalhor M.S."/>
            <person name="Jansen J."/>
            <person name="Van den Hoogen J."/>
            <person name="Gungor B."/>
            <person name="Hartog M."/>
            <person name="Hontelez J."/>
            <person name="Verver J."/>
            <person name="Yang W.-C."/>
            <person name="Schijlen E."/>
            <person name="Repin R."/>
            <person name="Schilthuizen M."/>
            <person name="Schranz E."/>
            <person name="Heidstra R."/>
            <person name="Miyata K."/>
            <person name="Fedorova E."/>
            <person name="Kohlen W."/>
            <person name="Bisseling T."/>
            <person name="Smit S."/>
            <person name="Geurts R."/>
        </authorList>
    </citation>
    <scope>NUCLEOTIDE SEQUENCE [LARGE SCALE GENOMIC DNA]</scope>
    <source>
        <strain evidence="2">cv. WU1-14</strain>
    </source>
</reference>
<name>A0A2P5BNL8_PARAD</name>
<protein>
    <submittedName>
        <fullName evidence="1">Uncharacterized protein</fullName>
    </submittedName>
</protein>
<sequence length="99" mass="11416">MVSWLILVRRVLVPRTTGHYELYMLEHPGLGKPWDGYSSMMESIKFKVCYVNGFVVNNIGKRGGLLLLSSDEWDVRICFFSKGILMLWLLKQMALSEDS</sequence>
<dbReference type="EMBL" id="JXTB01000246">
    <property type="protein sequence ID" value="PON50382.1"/>
    <property type="molecule type" value="Genomic_DNA"/>
</dbReference>
<evidence type="ECO:0000313" key="1">
    <source>
        <dbReference type="EMBL" id="PON50382.1"/>
    </source>
</evidence>
<organism evidence="1 2">
    <name type="scientific">Parasponia andersonii</name>
    <name type="common">Sponia andersonii</name>
    <dbReference type="NCBI Taxonomy" id="3476"/>
    <lineage>
        <taxon>Eukaryota</taxon>
        <taxon>Viridiplantae</taxon>
        <taxon>Streptophyta</taxon>
        <taxon>Embryophyta</taxon>
        <taxon>Tracheophyta</taxon>
        <taxon>Spermatophyta</taxon>
        <taxon>Magnoliopsida</taxon>
        <taxon>eudicotyledons</taxon>
        <taxon>Gunneridae</taxon>
        <taxon>Pentapetalae</taxon>
        <taxon>rosids</taxon>
        <taxon>fabids</taxon>
        <taxon>Rosales</taxon>
        <taxon>Cannabaceae</taxon>
        <taxon>Parasponia</taxon>
    </lineage>
</organism>
<comment type="caution">
    <text evidence="1">The sequence shown here is derived from an EMBL/GenBank/DDBJ whole genome shotgun (WGS) entry which is preliminary data.</text>
</comment>
<dbReference type="Proteomes" id="UP000237105">
    <property type="component" value="Unassembled WGS sequence"/>
</dbReference>